<sequence length="318" mass="32179">MPDPVPDPVPDLVPGLVRRRPAGAPVAAPVGPHPLRGLVTLDGVAAAVDDARRACEELRWHRALRRQWPVARAESGVRAAHASAEVDGVRVPLGDVRDVARGAAAAPSGPAGGTLLGALRAQAEVERIMVAPGATQGRGLPFAQLLARVHLAAVGAPAGDDAAGGAVGRPRGDGDVPGDLHGLGPAPDAVEVAERLRVLAEVVDAPPAADVPALVVAAVAHGEVLALRPFAHGNGLVARAVFRHLLTAGGVDPVGVVVPDVRWAREPLVYVSTAARFATGTPDGVAAWLAYCASSVRAGAEEGRRVADAVLAGRLTGA</sequence>
<gene>
    <name evidence="2" type="ORF">N868_09205</name>
</gene>
<proteinExistence type="predicted"/>
<protein>
    <recommendedName>
        <fullName evidence="1">Fido domain-containing protein</fullName>
    </recommendedName>
</protein>
<dbReference type="EMBL" id="AXCY01000020">
    <property type="protein sequence ID" value="KGM11502.1"/>
    <property type="molecule type" value="Genomic_DNA"/>
</dbReference>
<name>A0A0A0BUW4_9CELL</name>
<dbReference type="SUPFAM" id="SSF140931">
    <property type="entry name" value="Fic-like"/>
    <property type="match status" value="1"/>
</dbReference>
<dbReference type="RefSeq" id="WP_237558546.1">
    <property type="nucleotide sequence ID" value="NZ_AXCY01000020.1"/>
</dbReference>
<reference evidence="2 3" key="1">
    <citation type="submission" date="2013-08" db="EMBL/GenBank/DDBJ databases">
        <title>Genome sequencing of Cellulomonas carbonis T26.</title>
        <authorList>
            <person name="Chen F."/>
            <person name="Li Y."/>
            <person name="Wang G."/>
        </authorList>
    </citation>
    <scope>NUCLEOTIDE SEQUENCE [LARGE SCALE GENOMIC DNA]</scope>
    <source>
        <strain evidence="2 3">T26</strain>
    </source>
</reference>
<comment type="caution">
    <text evidence="2">The sequence shown here is derived from an EMBL/GenBank/DDBJ whole genome shotgun (WGS) entry which is preliminary data.</text>
</comment>
<dbReference type="Proteomes" id="UP000029839">
    <property type="component" value="Unassembled WGS sequence"/>
</dbReference>
<reference evidence="2 3" key="2">
    <citation type="journal article" date="2015" name="Stand. Genomic Sci.">
        <title>Draft genome sequence of Cellulomonas carbonis T26(T) and comparative analysis of six Cellulomonas genomes.</title>
        <authorList>
            <person name="Zhuang W."/>
            <person name="Zhang S."/>
            <person name="Xia X."/>
            <person name="Wang G."/>
        </authorList>
    </citation>
    <scope>NUCLEOTIDE SEQUENCE [LARGE SCALE GENOMIC DNA]</scope>
    <source>
        <strain evidence="2 3">T26</strain>
    </source>
</reference>
<dbReference type="Gene3D" id="1.10.3290.10">
    <property type="entry name" value="Fido-like domain"/>
    <property type="match status" value="1"/>
</dbReference>
<organism evidence="2 3">
    <name type="scientific">Cellulomonas carbonis T26</name>
    <dbReference type="NCBI Taxonomy" id="947969"/>
    <lineage>
        <taxon>Bacteria</taxon>
        <taxon>Bacillati</taxon>
        <taxon>Actinomycetota</taxon>
        <taxon>Actinomycetes</taxon>
        <taxon>Micrococcales</taxon>
        <taxon>Cellulomonadaceae</taxon>
        <taxon>Cellulomonas</taxon>
    </lineage>
</organism>
<dbReference type="PROSITE" id="PS51459">
    <property type="entry name" value="FIDO"/>
    <property type="match status" value="1"/>
</dbReference>
<dbReference type="AlphaFoldDB" id="A0A0A0BUW4"/>
<dbReference type="InterPro" id="IPR036597">
    <property type="entry name" value="Fido-like_dom_sf"/>
</dbReference>
<accession>A0A0A0BUW4</accession>
<evidence type="ECO:0000313" key="2">
    <source>
        <dbReference type="EMBL" id="KGM11502.1"/>
    </source>
</evidence>
<evidence type="ECO:0000313" key="3">
    <source>
        <dbReference type="Proteomes" id="UP000029839"/>
    </source>
</evidence>
<evidence type="ECO:0000259" key="1">
    <source>
        <dbReference type="PROSITE" id="PS51459"/>
    </source>
</evidence>
<feature type="domain" description="Fido" evidence="1">
    <location>
        <begin position="141"/>
        <end position="291"/>
    </location>
</feature>
<dbReference type="InterPro" id="IPR003812">
    <property type="entry name" value="Fido"/>
</dbReference>
<keyword evidence="3" id="KW-1185">Reference proteome</keyword>